<dbReference type="Gene3D" id="3.30.890.10">
    <property type="entry name" value="Methyl-cpg-binding Protein 2, Chain A"/>
    <property type="match status" value="1"/>
</dbReference>
<feature type="compositionally biased region" description="Basic and acidic residues" evidence="1">
    <location>
        <begin position="107"/>
        <end position="123"/>
    </location>
</feature>
<feature type="region of interest" description="Disordered" evidence="1">
    <location>
        <begin position="107"/>
        <end position="154"/>
    </location>
</feature>
<evidence type="ECO:0000256" key="1">
    <source>
        <dbReference type="SAM" id="MobiDB-lite"/>
    </source>
</evidence>
<gene>
    <name evidence="3" type="ORF">CINCED_3A000095</name>
</gene>
<dbReference type="InterPro" id="IPR001739">
    <property type="entry name" value="Methyl_CpG_DNA-bd"/>
</dbReference>
<feature type="region of interest" description="Disordered" evidence="1">
    <location>
        <begin position="1"/>
        <end position="25"/>
    </location>
</feature>
<dbReference type="InterPro" id="IPR016177">
    <property type="entry name" value="DNA-bd_dom_sf"/>
</dbReference>
<evidence type="ECO:0000259" key="2">
    <source>
        <dbReference type="PROSITE" id="PS50982"/>
    </source>
</evidence>
<accession>A0A5E4N2X0</accession>
<evidence type="ECO:0000313" key="4">
    <source>
        <dbReference type="Proteomes" id="UP000325440"/>
    </source>
</evidence>
<feature type="domain" description="MBD" evidence="2">
    <location>
        <begin position="22"/>
        <end position="93"/>
    </location>
</feature>
<dbReference type="EMBL" id="CABPRJ010001550">
    <property type="protein sequence ID" value="VVC39014.1"/>
    <property type="molecule type" value="Genomic_DNA"/>
</dbReference>
<organism evidence="3 4">
    <name type="scientific">Cinara cedri</name>
    <dbReference type="NCBI Taxonomy" id="506608"/>
    <lineage>
        <taxon>Eukaryota</taxon>
        <taxon>Metazoa</taxon>
        <taxon>Ecdysozoa</taxon>
        <taxon>Arthropoda</taxon>
        <taxon>Hexapoda</taxon>
        <taxon>Insecta</taxon>
        <taxon>Pterygota</taxon>
        <taxon>Neoptera</taxon>
        <taxon>Paraneoptera</taxon>
        <taxon>Hemiptera</taxon>
        <taxon>Sternorrhyncha</taxon>
        <taxon>Aphidomorpha</taxon>
        <taxon>Aphidoidea</taxon>
        <taxon>Aphididae</taxon>
        <taxon>Lachninae</taxon>
        <taxon>Cinara</taxon>
    </lineage>
</organism>
<dbReference type="PROSITE" id="PS50982">
    <property type="entry name" value="MBD"/>
    <property type="match status" value="1"/>
</dbReference>
<dbReference type="GO" id="GO:0003677">
    <property type="term" value="F:DNA binding"/>
    <property type="evidence" value="ECO:0007669"/>
    <property type="project" value="UniProtKB-KW"/>
</dbReference>
<dbReference type="AlphaFoldDB" id="A0A5E4N2X0"/>
<dbReference type="SMART" id="SM00391">
    <property type="entry name" value="MBD"/>
    <property type="match status" value="1"/>
</dbReference>
<dbReference type="Proteomes" id="UP000325440">
    <property type="component" value="Unassembled WGS sequence"/>
</dbReference>
<dbReference type="OrthoDB" id="6631301at2759"/>
<proteinExistence type="predicted"/>
<name>A0A5E4N2X0_9HEMI</name>
<protein>
    <submittedName>
        <fullName evidence="3">Methyl-CpG DNA binding,DNA-binding domain</fullName>
    </submittedName>
</protein>
<evidence type="ECO:0000313" key="3">
    <source>
        <dbReference type="EMBL" id="VVC39014.1"/>
    </source>
</evidence>
<feature type="compositionally biased region" description="Low complexity" evidence="1">
    <location>
        <begin position="1"/>
        <end position="12"/>
    </location>
</feature>
<keyword evidence="3" id="KW-0238">DNA-binding</keyword>
<sequence>MSSTTGSQSSSGKYGRRRNTDNINDPKFKLPFNYGWTRELVRRKPKIKGKIQFDVYYYDPTNKKARSLKEVKIELKSKTPLTIKNFTFLKQPIGMDESMEIIRDANPKGKRLVDRRSRPRIIESDEDIEPLNTTTSTTESYVEERHASQSTDSP</sequence>
<dbReference type="SUPFAM" id="SSF54171">
    <property type="entry name" value="DNA-binding domain"/>
    <property type="match status" value="1"/>
</dbReference>
<dbReference type="Pfam" id="PF01429">
    <property type="entry name" value="MBD"/>
    <property type="match status" value="1"/>
</dbReference>
<keyword evidence="4" id="KW-1185">Reference proteome</keyword>
<reference evidence="3 4" key="1">
    <citation type="submission" date="2019-08" db="EMBL/GenBank/DDBJ databases">
        <authorList>
            <person name="Alioto T."/>
            <person name="Alioto T."/>
            <person name="Gomez Garrido J."/>
        </authorList>
    </citation>
    <scope>NUCLEOTIDE SEQUENCE [LARGE SCALE GENOMIC DNA]</scope>
</reference>